<feature type="domain" description="Amidohydrolase-related" evidence="1">
    <location>
        <begin position="54"/>
        <end position="411"/>
    </location>
</feature>
<dbReference type="Gene3D" id="2.30.40.10">
    <property type="entry name" value="Urease, subunit C, domain 1"/>
    <property type="match status" value="1"/>
</dbReference>
<proteinExistence type="predicted"/>
<dbReference type="InterPro" id="IPR032466">
    <property type="entry name" value="Metal_Hydrolase"/>
</dbReference>
<dbReference type="SUPFAM" id="SSF51338">
    <property type="entry name" value="Composite domain of metallo-dependent hydrolases"/>
    <property type="match status" value="1"/>
</dbReference>
<organism evidence="2 3">
    <name type="scientific">Marinospirillum insulare</name>
    <dbReference type="NCBI Taxonomy" id="217169"/>
    <lineage>
        <taxon>Bacteria</taxon>
        <taxon>Pseudomonadati</taxon>
        <taxon>Pseudomonadota</taxon>
        <taxon>Gammaproteobacteria</taxon>
        <taxon>Oceanospirillales</taxon>
        <taxon>Oceanospirillaceae</taxon>
        <taxon>Marinospirillum</taxon>
    </lineage>
</organism>
<dbReference type="CDD" id="cd01299">
    <property type="entry name" value="Met_dep_hydrolase_A"/>
    <property type="match status" value="1"/>
</dbReference>
<dbReference type="EMBL" id="BSOR01000006">
    <property type="protein sequence ID" value="GLR62853.1"/>
    <property type="molecule type" value="Genomic_DNA"/>
</dbReference>
<dbReference type="PANTHER" id="PTHR43135:SF3">
    <property type="entry name" value="ALPHA-D-RIBOSE 1-METHYLPHOSPHONATE 5-TRIPHOSPHATE DIPHOSPHATASE"/>
    <property type="match status" value="1"/>
</dbReference>
<dbReference type="RefSeq" id="WP_211251274.1">
    <property type="nucleotide sequence ID" value="NZ_BSOR01000006.1"/>
</dbReference>
<dbReference type="InterPro" id="IPR057744">
    <property type="entry name" value="OTAase-like"/>
</dbReference>
<dbReference type="SUPFAM" id="SSF51556">
    <property type="entry name" value="Metallo-dependent hydrolases"/>
    <property type="match status" value="1"/>
</dbReference>
<keyword evidence="2" id="KW-0378">Hydrolase</keyword>
<dbReference type="Pfam" id="PF01979">
    <property type="entry name" value="Amidohydro_1"/>
    <property type="match status" value="1"/>
</dbReference>
<evidence type="ECO:0000313" key="3">
    <source>
        <dbReference type="Proteomes" id="UP001156682"/>
    </source>
</evidence>
<dbReference type="Gene3D" id="3.20.20.140">
    <property type="entry name" value="Metal-dependent hydrolases"/>
    <property type="match status" value="1"/>
</dbReference>
<sequence length="416" mass="44442">MTKNKQRIFADLLIPGAGEPQSKMAVVLADGLIEWVGPQDKAPQVVGDDLQVPVLMPGMWDCHTHFTGMLTPTLSAAMDVPVPVAAARSVADGERAINAGFTSIREVGGFGVYLARVINEGNALGPHVYAAGDLISPTGGHADLHNYSLGCVADLAERDGWLHTCDGVTGALRAVRLQLRKNAKLIKICASGGTLTEYDDPMHQQFSDIEIRTMVEEAARAERIVAAHCHGKAGIMAALRNGVKTIEHGTFLDEEAADAMLEADAILVTTRSVKIRNMDYAKKHGLPDYAWEKLLMTADRHQEAVALAIQKGVTIAAGTDSLTSGENTPLRWGEHALELKLLVDDGMTPLQAIEAATATAPLTLGPQAPKAGQIKVGWDADLCAVAENPVADISVLLDTNKITHVWKMGKLLKQPN</sequence>
<dbReference type="InterPro" id="IPR011059">
    <property type="entry name" value="Metal-dep_hydrolase_composite"/>
</dbReference>
<accession>A0ABQ5ZXY9</accession>
<evidence type="ECO:0000313" key="2">
    <source>
        <dbReference type="EMBL" id="GLR62853.1"/>
    </source>
</evidence>
<dbReference type="PANTHER" id="PTHR43135">
    <property type="entry name" value="ALPHA-D-RIBOSE 1-METHYLPHOSPHONATE 5-TRIPHOSPHATE DIPHOSPHATASE"/>
    <property type="match status" value="1"/>
</dbReference>
<reference evidence="3" key="1">
    <citation type="journal article" date="2019" name="Int. J. Syst. Evol. Microbiol.">
        <title>The Global Catalogue of Microorganisms (GCM) 10K type strain sequencing project: providing services to taxonomists for standard genome sequencing and annotation.</title>
        <authorList>
            <consortium name="The Broad Institute Genomics Platform"/>
            <consortium name="The Broad Institute Genome Sequencing Center for Infectious Disease"/>
            <person name="Wu L."/>
            <person name="Ma J."/>
        </authorList>
    </citation>
    <scope>NUCLEOTIDE SEQUENCE [LARGE SCALE GENOMIC DNA]</scope>
    <source>
        <strain evidence="3">NBRC 100033</strain>
    </source>
</reference>
<dbReference type="GO" id="GO:0016787">
    <property type="term" value="F:hydrolase activity"/>
    <property type="evidence" value="ECO:0007669"/>
    <property type="project" value="UniProtKB-KW"/>
</dbReference>
<dbReference type="Proteomes" id="UP001156682">
    <property type="component" value="Unassembled WGS sequence"/>
</dbReference>
<evidence type="ECO:0000259" key="1">
    <source>
        <dbReference type="Pfam" id="PF01979"/>
    </source>
</evidence>
<dbReference type="InterPro" id="IPR051781">
    <property type="entry name" value="Metallo-dep_Hydrolase"/>
</dbReference>
<gene>
    <name evidence="2" type="ORF">GCM10007878_02880</name>
</gene>
<name>A0ABQ5ZXY9_9GAMM</name>
<protein>
    <submittedName>
        <fullName evidence="2">Hydrolase</fullName>
    </submittedName>
</protein>
<dbReference type="InterPro" id="IPR006680">
    <property type="entry name" value="Amidohydro-rel"/>
</dbReference>
<keyword evidence="3" id="KW-1185">Reference proteome</keyword>
<comment type="caution">
    <text evidence="2">The sequence shown here is derived from an EMBL/GenBank/DDBJ whole genome shotgun (WGS) entry which is preliminary data.</text>
</comment>